<keyword evidence="1 4" id="KW-0378">Hydrolase</keyword>
<evidence type="ECO:0000259" key="7">
    <source>
        <dbReference type="PROSITE" id="PS51635"/>
    </source>
</evidence>
<dbReference type="eggNOG" id="COG1752">
    <property type="taxonomic scope" value="Bacteria"/>
</dbReference>
<accession>E8V463</accession>
<dbReference type="Pfam" id="PF01734">
    <property type="entry name" value="Patatin"/>
    <property type="match status" value="1"/>
</dbReference>
<keyword evidence="2 4" id="KW-0442">Lipid degradation</keyword>
<dbReference type="Proteomes" id="UP000006844">
    <property type="component" value="Chromosome"/>
</dbReference>
<keyword evidence="6" id="KW-0732">Signal</keyword>
<evidence type="ECO:0000256" key="3">
    <source>
        <dbReference type="ARBA" id="ARBA00023098"/>
    </source>
</evidence>
<evidence type="ECO:0000313" key="9">
    <source>
        <dbReference type="Proteomes" id="UP000006844"/>
    </source>
</evidence>
<evidence type="ECO:0000256" key="1">
    <source>
        <dbReference type="ARBA" id="ARBA00022801"/>
    </source>
</evidence>
<dbReference type="PANTHER" id="PTHR14226:SF29">
    <property type="entry name" value="NEUROPATHY TARGET ESTERASE SWS"/>
    <property type="match status" value="1"/>
</dbReference>
<evidence type="ECO:0000256" key="2">
    <source>
        <dbReference type="ARBA" id="ARBA00022963"/>
    </source>
</evidence>
<gene>
    <name evidence="8" type="ordered locus">AciPR4_1747</name>
</gene>
<dbReference type="GO" id="GO:0016787">
    <property type="term" value="F:hydrolase activity"/>
    <property type="evidence" value="ECO:0007669"/>
    <property type="project" value="UniProtKB-UniRule"/>
</dbReference>
<dbReference type="InterPro" id="IPR050301">
    <property type="entry name" value="NTE"/>
</dbReference>
<evidence type="ECO:0000256" key="6">
    <source>
        <dbReference type="SAM" id="SignalP"/>
    </source>
</evidence>
<dbReference type="HOGENOM" id="CLU_014750_1_0_0"/>
<dbReference type="InterPro" id="IPR002641">
    <property type="entry name" value="PNPLA_dom"/>
</dbReference>
<evidence type="ECO:0000256" key="4">
    <source>
        <dbReference type="PROSITE-ProRule" id="PRU01161"/>
    </source>
</evidence>
<dbReference type="PROSITE" id="PS51635">
    <property type="entry name" value="PNPLA"/>
    <property type="match status" value="1"/>
</dbReference>
<feature type="region of interest" description="Disordered" evidence="5">
    <location>
        <begin position="19"/>
        <end position="47"/>
    </location>
</feature>
<dbReference type="CDD" id="cd07205">
    <property type="entry name" value="Pat_PNPLA6_PNPLA7_NTE1_like"/>
    <property type="match status" value="1"/>
</dbReference>
<feature type="active site" description="Proton acceptor" evidence="4">
    <location>
        <position position="240"/>
    </location>
</feature>
<dbReference type="RefSeq" id="WP_013568287.1">
    <property type="nucleotide sequence ID" value="NC_014963.1"/>
</dbReference>
<feature type="domain" description="PNPLA" evidence="7">
    <location>
        <begin position="61"/>
        <end position="253"/>
    </location>
</feature>
<feature type="short sequence motif" description="GXSXG" evidence="4">
    <location>
        <begin position="92"/>
        <end position="96"/>
    </location>
</feature>
<dbReference type="Gene3D" id="3.40.1090.10">
    <property type="entry name" value="Cytosolic phospholipase A2 catalytic domain"/>
    <property type="match status" value="2"/>
</dbReference>
<dbReference type="GO" id="GO:0016042">
    <property type="term" value="P:lipid catabolic process"/>
    <property type="evidence" value="ECO:0007669"/>
    <property type="project" value="UniProtKB-UniRule"/>
</dbReference>
<dbReference type="AlphaFoldDB" id="E8V463"/>
<dbReference type="EMBL" id="CP002467">
    <property type="protein sequence ID" value="ADV82554.1"/>
    <property type="molecule type" value="Genomic_DNA"/>
</dbReference>
<dbReference type="SUPFAM" id="SSF52151">
    <property type="entry name" value="FabD/lysophospholipase-like"/>
    <property type="match status" value="1"/>
</dbReference>
<dbReference type="PANTHER" id="PTHR14226">
    <property type="entry name" value="NEUROPATHY TARGET ESTERASE/SWISS CHEESE D.MELANOGASTER"/>
    <property type="match status" value="1"/>
</dbReference>
<feature type="active site" description="Nucleophile" evidence="4">
    <location>
        <position position="94"/>
    </location>
</feature>
<dbReference type="eggNOG" id="COG4775">
    <property type="taxonomic scope" value="Bacteria"/>
</dbReference>
<feature type="signal peptide" evidence="6">
    <location>
        <begin position="1"/>
        <end position="15"/>
    </location>
</feature>
<keyword evidence="9" id="KW-1185">Reference proteome</keyword>
<dbReference type="STRING" id="401053.AciPR4_1747"/>
<reference evidence="8 9" key="1">
    <citation type="journal article" date="2012" name="Stand. Genomic Sci.">
        <title>Complete genome sequence of Terriglobus saanensis type strain SP1PR4(T), an Acidobacteria from tundra soil.</title>
        <authorList>
            <person name="Rawat S.R."/>
            <person name="Mannisto M.K."/>
            <person name="Starovoytov V."/>
            <person name="Goodwin L."/>
            <person name="Nolan M."/>
            <person name="Hauser L."/>
            <person name="Land M."/>
            <person name="Davenport K.W."/>
            <person name="Woyke T."/>
            <person name="Haggblom M.M."/>
        </authorList>
    </citation>
    <scope>NUCLEOTIDE SEQUENCE</scope>
    <source>
        <strain evidence="9">ATCC BAA-1853 / DSM 23119 / SP1PR4</strain>
    </source>
</reference>
<organism evidence="8 9">
    <name type="scientific">Terriglobus saanensis (strain ATCC BAA-1853 / DSM 23119 / SP1PR4)</name>
    <dbReference type="NCBI Taxonomy" id="401053"/>
    <lineage>
        <taxon>Bacteria</taxon>
        <taxon>Pseudomonadati</taxon>
        <taxon>Acidobacteriota</taxon>
        <taxon>Terriglobia</taxon>
        <taxon>Terriglobales</taxon>
        <taxon>Acidobacteriaceae</taxon>
        <taxon>Terriglobus</taxon>
    </lineage>
</organism>
<evidence type="ECO:0000256" key="5">
    <source>
        <dbReference type="SAM" id="MobiDB-lite"/>
    </source>
</evidence>
<feature type="short sequence motif" description="DGA/G" evidence="4">
    <location>
        <begin position="240"/>
        <end position="242"/>
    </location>
</feature>
<dbReference type="InterPro" id="IPR016035">
    <property type="entry name" value="Acyl_Trfase/lysoPLipase"/>
</dbReference>
<feature type="short sequence motif" description="GXGXXG" evidence="4">
    <location>
        <begin position="65"/>
        <end position="70"/>
    </location>
</feature>
<proteinExistence type="predicted"/>
<evidence type="ECO:0000313" key="8">
    <source>
        <dbReference type="EMBL" id="ADV82554.1"/>
    </source>
</evidence>
<name>E8V463_TERSS</name>
<feature type="chain" id="PRO_5012881097" evidence="6">
    <location>
        <begin position="16"/>
        <end position="767"/>
    </location>
</feature>
<protein>
    <submittedName>
        <fullName evidence="8">Patatin</fullName>
    </submittedName>
</protein>
<sequence>MTLLLCIVAALPLRAQTLPTLPSSPASEQSVDRTQAASEAESKSSTRLPAIVPANRKSIGLVLEGGGALGLAHIGVLLWFEQNHIPVDRLTGTSMGALLGGLYASGQTAQDLQKLATDNLFGDIFTLQTPYDQIGYRRRQDRRDLPQALTLGLRHGVSVRNAVLSDSPLNDFLRSRFASNNSLENDFDHLPIPFRCVATDLNTLEPLVFRGGPMPEAIRASISIPGIFSPVSYRGHYLVDGAVTDNLPTSVARDVLNADVVIAVHLKSAGLAESDVGSILGVFARAFEAGTAKTERAGISRADLLITAATETFSTTDYGKAKELIAVGYAAAESQGDRLLVYRLSEEDWTSHLQDRRSRIAPPPGKLLQVSVQGGSDAAQKGIARSLEPLKEKPIDAAAITKSLRQVEGAGNREASFETFQTTPIPPLSGTQAQAPDTGVIVHLGDVRNGPPFLLVGADLTAVTSNVTRNNIDLRLVDQDFGGYGSELRADARFGFLTQGALEYYKPIWSTGFFVQPHLGIIRQPVYLWQNQQRVSERFEQNAGGGLDLGKNFSRQMQITAQWKIEATRWRLVTGEDDTQNLSGAAQTGMLHFSYDTAVTGAVSPHGLRLDVSAGALFHTAMSENAPLAQASVSRTFLFQQKNIFGFRAQGDTYFRRNVAAPFRFTLGGPLRLSASSVDEYRGTDDFFVRGGYLRKIASLPSGLGQGVYLAGAYEAGEMWSPEHRAFLRQDVLGAVVASTPFGVITVAGSAGDAGRRKIFFTLGRLF</sequence>
<keyword evidence="3 4" id="KW-0443">Lipid metabolism</keyword>
<dbReference type="KEGG" id="tsa:AciPR4_1747"/>